<dbReference type="SUPFAM" id="SSF48366">
    <property type="entry name" value="Ras GEF"/>
    <property type="match status" value="1"/>
</dbReference>
<evidence type="ECO:0008006" key="8">
    <source>
        <dbReference type="Google" id="ProtNLM"/>
    </source>
</evidence>
<accession>A0A6B2KXN6</accession>
<dbReference type="Gene3D" id="2.60.120.10">
    <property type="entry name" value="Jelly Rolls"/>
    <property type="match status" value="2"/>
</dbReference>
<evidence type="ECO:0000259" key="4">
    <source>
        <dbReference type="PROSITE" id="PS50009"/>
    </source>
</evidence>
<feature type="compositionally biased region" description="Basic and acidic residues" evidence="3">
    <location>
        <begin position="667"/>
        <end position="679"/>
    </location>
</feature>
<evidence type="ECO:0000256" key="3">
    <source>
        <dbReference type="SAM" id="MobiDB-lite"/>
    </source>
</evidence>
<dbReference type="Gene3D" id="1.10.840.10">
    <property type="entry name" value="Ras guanine-nucleotide exchange factors catalytic domain"/>
    <property type="match status" value="1"/>
</dbReference>
<dbReference type="PANTHER" id="PTHR23113:SF368">
    <property type="entry name" value="CELL DIVISION CONTROL PROTEIN 25"/>
    <property type="match status" value="1"/>
</dbReference>
<feature type="compositionally biased region" description="Basic and acidic residues" evidence="3">
    <location>
        <begin position="648"/>
        <end position="660"/>
    </location>
</feature>
<dbReference type="EMBL" id="GIBP01000530">
    <property type="protein sequence ID" value="NDV29499.1"/>
    <property type="molecule type" value="Transcribed_RNA"/>
</dbReference>
<dbReference type="InterPro" id="IPR036964">
    <property type="entry name" value="RASGEF_cat_dom_sf"/>
</dbReference>
<name>A0A6B2KXN6_9EUKA</name>
<dbReference type="PROSITE" id="PS50212">
    <property type="entry name" value="RASGEF_NTER"/>
    <property type="match status" value="1"/>
</dbReference>
<feature type="domain" description="Cyclic nucleotide-binding" evidence="5">
    <location>
        <begin position="419"/>
        <end position="461"/>
    </location>
</feature>
<dbReference type="PANTHER" id="PTHR23113">
    <property type="entry name" value="GUANINE NUCLEOTIDE EXCHANGE FACTOR"/>
    <property type="match status" value="1"/>
</dbReference>
<organism evidence="7">
    <name type="scientific">Arcella intermedia</name>
    <dbReference type="NCBI Taxonomy" id="1963864"/>
    <lineage>
        <taxon>Eukaryota</taxon>
        <taxon>Amoebozoa</taxon>
        <taxon>Tubulinea</taxon>
        <taxon>Elardia</taxon>
        <taxon>Arcellinida</taxon>
        <taxon>Sphaerothecina</taxon>
        <taxon>Arcellidae</taxon>
        <taxon>Arcella</taxon>
    </lineage>
</organism>
<dbReference type="Pfam" id="PF00618">
    <property type="entry name" value="RasGEF_N"/>
    <property type="match status" value="1"/>
</dbReference>
<feature type="region of interest" description="Disordered" evidence="3">
    <location>
        <begin position="648"/>
        <end position="688"/>
    </location>
</feature>
<dbReference type="InterPro" id="IPR001895">
    <property type="entry name" value="RASGEF_cat_dom"/>
</dbReference>
<evidence type="ECO:0000259" key="6">
    <source>
        <dbReference type="PROSITE" id="PS50212"/>
    </source>
</evidence>
<dbReference type="Gene3D" id="1.20.870.10">
    <property type="entry name" value="Son of sevenless (SoS) protein Chain: S domain 1"/>
    <property type="match status" value="1"/>
</dbReference>
<dbReference type="InterPro" id="IPR000595">
    <property type="entry name" value="cNMP-bd_dom"/>
</dbReference>
<dbReference type="Pfam" id="PF00617">
    <property type="entry name" value="RasGEF"/>
    <property type="match status" value="1"/>
</dbReference>
<keyword evidence="1 2" id="KW-0344">Guanine-nucleotide releasing factor</keyword>
<dbReference type="Gene3D" id="2.30.29.30">
    <property type="entry name" value="Pleckstrin-homology domain (PH domain)/Phosphotyrosine-binding domain (PTB)"/>
    <property type="match status" value="1"/>
</dbReference>
<dbReference type="SMART" id="SM00147">
    <property type="entry name" value="RasGEF"/>
    <property type="match status" value="1"/>
</dbReference>
<reference evidence="7" key="1">
    <citation type="journal article" date="2020" name="J. Eukaryot. Microbiol.">
        <title>De novo Sequencing, Assembly and Annotation of the Transcriptome for the Free-Living Testate Amoeba Arcella intermedia.</title>
        <authorList>
            <person name="Ribeiro G.M."/>
            <person name="Porfirio-Sousa A.L."/>
            <person name="Maurer-Alcala X.X."/>
            <person name="Katz L.A."/>
            <person name="Lahr D.J.G."/>
        </authorList>
    </citation>
    <scope>NUCLEOTIDE SEQUENCE</scope>
</reference>
<dbReference type="PROSITE" id="PS50009">
    <property type="entry name" value="RASGEF_CAT"/>
    <property type="match status" value="1"/>
</dbReference>
<feature type="domain" description="N-terminal Ras-GEF" evidence="6">
    <location>
        <begin position="1"/>
        <end position="120"/>
    </location>
</feature>
<dbReference type="InterPro" id="IPR000651">
    <property type="entry name" value="Ras-like_Gua-exchang_fac_N"/>
</dbReference>
<dbReference type="GO" id="GO:0005085">
    <property type="term" value="F:guanyl-nucleotide exchange factor activity"/>
    <property type="evidence" value="ECO:0007669"/>
    <property type="project" value="UniProtKB-KW"/>
</dbReference>
<proteinExistence type="predicted"/>
<dbReference type="InterPro" id="IPR014710">
    <property type="entry name" value="RmlC-like_jellyroll"/>
</dbReference>
<dbReference type="PROSITE" id="PS50042">
    <property type="entry name" value="CNMP_BINDING_3"/>
    <property type="match status" value="1"/>
</dbReference>
<dbReference type="AlphaFoldDB" id="A0A6B2KXN6"/>
<dbReference type="Pfam" id="PF00027">
    <property type="entry name" value="cNMP_binding"/>
    <property type="match status" value="1"/>
</dbReference>
<evidence type="ECO:0000256" key="2">
    <source>
        <dbReference type="PROSITE-ProRule" id="PRU00168"/>
    </source>
</evidence>
<dbReference type="InterPro" id="IPR023578">
    <property type="entry name" value="Ras_GEF_dom_sf"/>
</dbReference>
<evidence type="ECO:0000313" key="7">
    <source>
        <dbReference type="EMBL" id="NDV29499.1"/>
    </source>
</evidence>
<dbReference type="GO" id="GO:0007265">
    <property type="term" value="P:Ras protein signal transduction"/>
    <property type="evidence" value="ECO:0007669"/>
    <property type="project" value="TreeGrafter"/>
</dbReference>
<feature type="domain" description="Ras-GEF" evidence="4">
    <location>
        <begin position="143"/>
        <end position="378"/>
    </location>
</feature>
<dbReference type="InterPro" id="IPR018490">
    <property type="entry name" value="cNMP-bd_dom_sf"/>
</dbReference>
<dbReference type="InterPro" id="IPR011993">
    <property type="entry name" value="PH-like_dom_sf"/>
</dbReference>
<sequence>MLLLTKTAPLNKIFDSLQFVETFLYSYRIFTDSKELLQYLYEKYTKDDTGNIDAKYLLAPIRSKILQIMHLWALLYDGKDIFSNPEIFEMWKKCCIEMGIKVPTLKFKWEHLSEIPLKKSSEKVVIDSCPPPPTPSEQILSLDPEEVSQQITLIMESLISDIVPSELLFSEWDKKTTQVKVPTLMKAINFSNHLGGWVKAMILRYMNKEERVAILRSFIQVIINLRTINNFWGVTVILSCLQGSTLKKLKSTWKLIKLEESEELVRTELMVTNENRFKQYYETLSTITTSGEPYIPLINIPLSDVSKYNEVLSTWSEENSLINWIKIDKIYKIIKEFTIKRPKYTFKKNQYIQELILNGESWVNDRVCWGIAKLREEVPIQNTQEQVQDTTFIYELEQMNLAEKDWRVLAAVGGKTINFKKGETILREGDITPSIYRIESGEALLENGNLSRTIDQGSLFGFYLFDASGANFSVVAENDVTVTEIQILKINKAESKLSTKLYFTFARQLAQWIIKPKSIMRNFVSPPPENNDISEPEMKIREELKLSKETEILRVYKCNLKEGVMGVISTGTFVVTEHFFSFYGKTLALKKKLTINLDEVTGLKCSKKKKCVVIERGSNQYYITFFNTHQSAAFEFLNGVRSFWNKAQDPEEAHNEKSNSESDVESSNDKTKKSEKEMDTENEPSLSSHEHFLLGCETISFKAGQVISSEAEMKVGKIYYIEAGECLVVLSRDTIHGMINTEIIAKEDDILGHIDFLLMSPMDNLHMKSIKAISDGVIKVFEPHFLNIFFQHHPEFSGKFFLLLGQSLFKQLEAESKTK</sequence>
<dbReference type="InterPro" id="IPR008937">
    <property type="entry name" value="Ras-like_GEF"/>
</dbReference>
<evidence type="ECO:0000256" key="1">
    <source>
        <dbReference type="ARBA" id="ARBA00022658"/>
    </source>
</evidence>
<dbReference type="GO" id="GO:0005886">
    <property type="term" value="C:plasma membrane"/>
    <property type="evidence" value="ECO:0007669"/>
    <property type="project" value="TreeGrafter"/>
</dbReference>
<protein>
    <recommendedName>
        <fullName evidence="8">Cyclic nucleotide-binding domain-containing protein</fullName>
    </recommendedName>
</protein>
<dbReference type="CDD" id="cd00038">
    <property type="entry name" value="CAP_ED"/>
    <property type="match status" value="1"/>
</dbReference>
<evidence type="ECO:0000259" key="5">
    <source>
        <dbReference type="PROSITE" id="PS50042"/>
    </source>
</evidence>
<dbReference type="SUPFAM" id="SSF51206">
    <property type="entry name" value="cAMP-binding domain-like"/>
    <property type="match status" value="2"/>
</dbReference>